<evidence type="ECO:0008006" key="10">
    <source>
        <dbReference type="Google" id="ProtNLM"/>
    </source>
</evidence>
<evidence type="ECO:0000256" key="2">
    <source>
        <dbReference type="ARBA" id="ARBA00010139"/>
    </source>
</evidence>
<dbReference type="Pfam" id="PF00743">
    <property type="entry name" value="FMO-like"/>
    <property type="match status" value="1"/>
</dbReference>
<dbReference type="FunFam" id="3.50.50.60:FF:000341">
    <property type="entry name" value="Baeyer-Villiger monooxygenase"/>
    <property type="match status" value="1"/>
</dbReference>
<reference evidence="8 9" key="1">
    <citation type="submission" date="2016-04" db="EMBL/GenBank/DDBJ databases">
        <title>Draft genome of Fonsecaea erecta CBS 125763.</title>
        <authorList>
            <person name="Weiss V.A."/>
            <person name="Vicente V.A."/>
            <person name="Raittz R.T."/>
            <person name="Moreno L.F."/>
            <person name="De Souza E.M."/>
            <person name="Pedrosa F.O."/>
            <person name="Steffens M.B."/>
            <person name="Faoro H."/>
            <person name="Tadra-Sfeir M.Z."/>
            <person name="Najafzadeh M.J."/>
            <person name="Felipe M.S."/>
            <person name="Teixeira M."/>
            <person name="Sun J."/>
            <person name="Xi L."/>
            <person name="Gomes R."/>
            <person name="De Azevedo C.M."/>
            <person name="Salgado C.G."/>
            <person name="Da Silva M.B."/>
            <person name="Nascimento M.F."/>
            <person name="Queiroz-Telles F."/>
            <person name="Attili D.S."/>
            <person name="Gorbushina A."/>
        </authorList>
    </citation>
    <scope>NUCLEOTIDE SEQUENCE [LARGE SCALE GENOMIC DNA]</scope>
    <source>
        <strain evidence="8 9">CBS 125763</strain>
    </source>
</reference>
<dbReference type="EMBL" id="LVYI01000009">
    <property type="protein sequence ID" value="OAP56464.1"/>
    <property type="molecule type" value="Genomic_DNA"/>
</dbReference>
<dbReference type="InterPro" id="IPR036188">
    <property type="entry name" value="FAD/NAD-bd_sf"/>
</dbReference>
<keyword evidence="3" id="KW-0285">Flavoprotein</keyword>
<keyword evidence="5" id="KW-0521">NADP</keyword>
<evidence type="ECO:0000256" key="3">
    <source>
        <dbReference type="ARBA" id="ARBA00022630"/>
    </source>
</evidence>
<organism evidence="8 9">
    <name type="scientific">Fonsecaea erecta</name>
    <dbReference type="NCBI Taxonomy" id="1367422"/>
    <lineage>
        <taxon>Eukaryota</taxon>
        <taxon>Fungi</taxon>
        <taxon>Dikarya</taxon>
        <taxon>Ascomycota</taxon>
        <taxon>Pezizomycotina</taxon>
        <taxon>Eurotiomycetes</taxon>
        <taxon>Chaetothyriomycetidae</taxon>
        <taxon>Chaetothyriales</taxon>
        <taxon>Herpotrichiellaceae</taxon>
        <taxon>Fonsecaea</taxon>
    </lineage>
</organism>
<accession>A0A178Z9J1</accession>
<dbReference type="PANTHER" id="PTHR43098:SF4">
    <property type="entry name" value="BLR3857 PROTEIN"/>
    <property type="match status" value="1"/>
</dbReference>
<dbReference type="Gene3D" id="3.50.50.60">
    <property type="entry name" value="FAD/NAD(P)-binding domain"/>
    <property type="match status" value="2"/>
</dbReference>
<dbReference type="Proteomes" id="UP000078343">
    <property type="component" value="Unassembled WGS sequence"/>
</dbReference>
<dbReference type="GeneID" id="30013811"/>
<evidence type="ECO:0000313" key="8">
    <source>
        <dbReference type="EMBL" id="OAP56464.1"/>
    </source>
</evidence>
<evidence type="ECO:0000256" key="4">
    <source>
        <dbReference type="ARBA" id="ARBA00022827"/>
    </source>
</evidence>
<dbReference type="PANTHER" id="PTHR43098">
    <property type="entry name" value="L-ORNITHINE N(5)-MONOOXYGENASE-RELATED"/>
    <property type="match status" value="1"/>
</dbReference>
<proteinExistence type="inferred from homology"/>
<keyword evidence="7" id="KW-0503">Monooxygenase</keyword>
<evidence type="ECO:0000313" key="9">
    <source>
        <dbReference type="Proteomes" id="UP000078343"/>
    </source>
</evidence>
<comment type="cofactor">
    <cofactor evidence="1">
        <name>FAD</name>
        <dbReference type="ChEBI" id="CHEBI:57692"/>
    </cofactor>
</comment>
<evidence type="ECO:0000256" key="1">
    <source>
        <dbReference type="ARBA" id="ARBA00001974"/>
    </source>
</evidence>
<dbReference type="SUPFAM" id="SSF51905">
    <property type="entry name" value="FAD/NAD(P)-binding domain"/>
    <property type="match status" value="1"/>
</dbReference>
<evidence type="ECO:0000256" key="6">
    <source>
        <dbReference type="ARBA" id="ARBA00023002"/>
    </source>
</evidence>
<dbReference type="AlphaFoldDB" id="A0A178Z9J1"/>
<evidence type="ECO:0000256" key="7">
    <source>
        <dbReference type="ARBA" id="ARBA00023033"/>
    </source>
</evidence>
<keyword evidence="9" id="KW-1185">Reference proteome</keyword>
<dbReference type="InterPro" id="IPR050775">
    <property type="entry name" value="FAD-binding_Monooxygenases"/>
</dbReference>
<gene>
    <name evidence="8" type="ORF">AYL99_09643</name>
</gene>
<dbReference type="GO" id="GO:0050661">
    <property type="term" value="F:NADP binding"/>
    <property type="evidence" value="ECO:0007669"/>
    <property type="project" value="InterPro"/>
</dbReference>
<protein>
    <recommendedName>
        <fullName evidence="10">FAD/NAD(P)-binding domain-containing protein</fullName>
    </recommendedName>
</protein>
<comment type="similarity">
    <text evidence="2">Belongs to the FAD-binding monooxygenase family.</text>
</comment>
<dbReference type="OrthoDB" id="66881at2759"/>
<keyword evidence="6" id="KW-0560">Oxidoreductase</keyword>
<evidence type="ECO:0000256" key="5">
    <source>
        <dbReference type="ARBA" id="ARBA00022857"/>
    </source>
</evidence>
<keyword evidence="4" id="KW-0274">FAD</keyword>
<dbReference type="GO" id="GO:0050660">
    <property type="term" value="F:flavin adenine dinucleotide binding"/>
    <property type="evidence" value="ECO:0007669"/>
    <property type="project" value="InterPro"/>
</dbReference>
<name>A0A178Z9J1_9EURO</name>
<sequence>MAAAPIVEAMPILDPRTAAKTVSWLSKDVDFDPQALKSKYLAERDKRLDNGGFTQYRTVEGSLLGYVEDPYVEPGFTRDPVDLDCEVVIIGGGYGGQLVAVRLIEQGINNFRIIEKGGDFGGTWYWNRYPGAQCDVESYIYMPLLEETNYIPTEKYAHSQELLKHSKRIGEQYDLYSRALFQTEVLSLRWCASESSYWSVETNRHDSIRARFVIPVAGPLHKPKLPGLPGIESFQGHSFHSSRWDYDYTGGNENGGLTKLADKRVGIVGTGATAVQLVPQLGAWAKELYVFQRTPSSIDIRGNKPTDWDWARTLHKGWQQERMDNFTTILSGVYQEKDLVADAWTESLSNLRPNPTKMKTMTPEAYAAELQLADFKKMESLRARVDAIVQDKKTAESLKPWYNHFCKRPCCHDEYLQTFNQPNVHLIDTAGKGVEAITPRGIVSKGQEYELDCIIYATGFEVTTDLSHRAGMEIYGRDNLALSEKWREGPLTYHGWTTHGFPNCFLVGNLQSALSVNFIHLTNEQAKHLAYVVSECRRRGIDAVEASAAAEAAWVDTIIETTKMRFNLLRDCTPGYYNNEGDFSLRAQRNAPYGGGVLAFIDILKKWRGENKFEGLDVTRSGKNGAS</sequence>
<dbReference type="InterPro" id="IPR020946">
    <property type="entry name" value="Flavin_mOase-like"/>
</dbReference>
<dbReference type="GO" id="GO:0004499">
    <property type="term" value="F:N,N-dimethylaniline monooxygenase activity"/>
    <property type="evidence" value="ECO:0007669"/>
    <property type="project" value="InterPro"/>
</dbReference>
<dbReference type="PRINTS" id="PR00411">
    <property type="entry name" value="PNDRDTASEI"/>
</dbReference>
<comment type="caution">
    <text evidence="8">The sequence shown here is derived from an EMBL/GenBank/DDBJ whole genome shotgun (WGS) entry which is preliminary data.</text>
</comment>
<dbReference type="RefSeq" id="XP_018689831.1">
    <property type="nucleotide sequence ID" value="XM_018841150.1"/>
</dbReference>